<reference evidence="1" key="1">
    <citation type="submission" date="2020-10" db="EMBL/GenBank/DDBJ databases">
        <authorList>
            <person name="Gilroy R."/>
        </authorList>
    </citation>
    <scope>NUCLEOTIDE SEQUENCE</scope>
    <source>
        <strain evidence="1">ChiW3-316</strain>
    </source>
</reference>
<organism evidence="1 2">
    <name type="scientific">Candidatus Scatocola faecipullorum</name>
    <dbReference type="NCBI Taxonomy" id="2840917"/>
    <lineage>
        <taxon>Bacteria</taxon>
        <taxon>Pseudomonadati</taxon>
        <taxon>Pseudomonadota</taxon>
        <taxon>Alphaproteobacteria</taxon>
        <taxon>Rhodospirillales</taxon>
        <taxon>Rhodospirillaceae</taxon>
        <taxon>Rhodospirillaceae incertae sedis</taxon>
        <taxon>Candidatus Scatocola</taxon>
    </lineage>
</organism>
<sequence>MKKQLLNLNSHDAYTALGYAAGRFKVTVESSQVHTRLATFRQNCGRFKTETPVGIWFMRAHNDENKPMLLILAVGDELLNAVAVSPEEVELTRATEIRLNNEYYTLQKDGDKISYALKEA</sequence>
<proteinExistence type="predicted"/>
<accession>A0A9D1M2B5</accession>
<dbReference type="Proteomes" id="UP000824107">
    <property type="component" value="Unassembled WGS sequence"/>
</dbReference>
<reference evidence="1" key="2">
    <citation type="journal article" date="2021" name="PeerJ">
        <title>Extensive microbial diversity within the chicken gut microbiome revealed by metagenomics and culture.</title>
        <authorList>
            <person name="Gilroy R."/>
            <person name="Ravi A."/>
            <person name="Getino M."/>
            <person name="Pursley I."/>
            <person name="Horton D.L."/>
            <person name="Alikhan N.F."/>
            <person name="Baker D."/>
            <person name="Gharbi K."/>
            <person name="Hall N."/>
            <person name="Watson M."/>
            <person name="Adriaenssens E.M."/>
            <person name="Foster-Nyarko E."/>
            <person name="Jarju S."/>
            <person name="Secka A."/>
            <person name="Antonio M."/>
            <person name="Oren A."/>
            <person name="Chaudhuri R.R."/>
            <person name="La Ragione R."/>
            <person name="Hildebrand F."/>
            <person name="Pallen M.J."/>
        </authorList>
    </citation>
    <scope>NUCLEOTIDE SEQUENCE</scope>
    <source>
        <strain evidence="1">ChiW3-316</strain>
    </source>
</reference>
<name>A0A9D1M2B5_9PROT</name>
<dbReference type="EMBL" id="DVNC01000006">
    <property type="protein sequence ID" value="HIU52540.1"/>
    <property type="molecule type" value="Genomic_DNA"/>
</dbReference>
<comment type="caution">
    <text evidence="1">The sequence shown here is derived from an EMBL/GenBank/DDBJ whole genome shotgun (WGS) entry which is preliminary data.</text>
</comment>
<protein>
    <submittedName>
        <fullName evidence="1">Uncharacterized protein</fullName>
    </submittedName>
</protein>
<evidence type="ECO:0000313" key="1">
    <source>
        <dbReference type="EMBL" id="HIU52540.1"/>
    </source>
</evidence>
<evidence type="ECO:0000313" key="2">
    <source>
        <dbReference type="Proteomes" id="UP000824107"/>
    </source>
</evidence>
<dbReference type="AlphaFoldDB" id="A0A9D1M2B5"/>
<gene>
    <name evidence="1" type="ORF">IAD20_00480</name>
</gene>